<dbReference type="PROSITE" id="PS00061">
    <property type="entry name" value="ADH_SHORT"/>
    <property type="match status" value="1"/>
</dbReference>
<dbReference type="AlphaFoldDB" id="A0A9D1AE28"/>
<gene>
    <name evidence="3" type="ORF">IAB31_12165</name>
</gene>
<proteinExistence type="inferred from homology"/>
<dbReference type="Proteomes" id="UP000886757">
    <property type="component" value="Unassembled WGS sequence"/>
</dbReference>
<dbReference type="EMBL" id="DVGK01000140">
    <property type="protein sequence ID" value="HIR14665.1"/>
    <property type="molecule type" value="Genomic_DNA"/>
</dbReference>
<reference evidence="3" key="2">
    <citation type="journal article" date="2021" name="PeerJ">
        <title>Extensive microbial diversity within the chicken gut microbiome revealed by metagenomics and culture.</title>
        <authorList>
            <person name="Gilroy R."/>
            <person name="Ravi A."/>
            <person name="Getino M."/>
            <person name="Pursley I."/>
            <person name="Horton D.L."/>
            <person name="Alikhan N.F."/>
            <person name="Baker D."/>
            <person name="Gharbi K."/>
            <person name="Hall N."/>
            <person name="Watson M."/>
            <person name="Adriaenssens E.M."/>
            <person name="Foster-Nyarko E."/>
            <person name="Jarju S."/>
            <person name="Secka A."/>
            <person name="Antonio M."/>
            <person name="Oren A."/>
            <person name="Chaudhuri R.R."/>
            <person name="La Ragione R."/>
            <person name="Hildebrand F."/>
            <person name="Pallen M.J."/>
        </authorList>
    </citation>
    <scope>NUCLEOTIDE SEQUENCE</scope>
    <source>
        <strain evidence="3">ChiSjej4B22-8148</strain>
    </source>
</reference>
<dbReference type="InterPro" id="IPR002347">
    <property type="entry name" value="SDR_fam"/>
</dbReference>
<dbReference type="SUPFAM" id="SSF51735">
    <property type="entry name" value="NAD(P)-binding Rossmann-fold domains"/>
    <property type="match status" value="1"/>
</dbReference>
<organism evidence="3 4">
    <name type="scientific">Candidatus Choladousia intestinavium</name>
    <dbReference type="NCBI Taxonomy" id="2840727"/>
    <lineage>
        <taxon>Bacteria</taxon>
        <taxon>Bacillati</taxon>
        <taxon>Bacillota</taxon>
        <taxon>Clostridia</taxon>
        <taxon>Lachnospirales</taxon>
        <taxon>Lachnospiraceae</taxon>
        <taxon>Lachnospiraceae incertae sedis</taxon>
        <taxon>Candidatus Choladousia</taxon>
    </lineage>
</organism>
<evidence type="ECO:0000256" key="1">
    <source>
        <dbReference type="ARBA" id="ARBA00006484"/>
    </source>
</evidence>
<dbReference type="Pfam" id="PF00106">
    <property type="entry name" value="adh_short"/>
    <property type="match status" value="1"/>
</dbReference>
<comment type="caution">
    <text evidence="3">The sequence shown here is derived from an EMBL/GenBank/DDBJ whole genome shotgun (WGS) entry which is preliminary data.</text>
</comment>
<dbReference type="InterPro" id="IPR036291">
    <property type="entry name" value="NAD(P)-bd_dom_sf"/>
</dbReference>
<protein>
    <submittedName>
        <fullName evidence="3">SDR family NAD(P)-dependent oxidoreductase</fullName>
    </submittedName>
</protein>
<sequence>MVNCAGIQILHKAEEFTFEDYEKVMRINADAVFEMSQLAARVMLPRGNGKIINLASMTSFVAGLDVAAYTASKGAVAQMTKAFSNEGAPRGIQVNAVAPGYIMTKMNRDFFQDKEASWRIFRRIAAGRWGKPEDIAAGAGMYLQM</sequence>
<reference evidence="3" key="1">
    <citation type="submission" date="2020-10" db="EMBL/GenBank/DDBJ databases">
        <authorList>
            <person name="Gilroy R."/>
        </authorList>
    </citation>
    <scope>NUCLEOTIDE SEQUENCE</scope>
    <source>
        <strain evidence="3">ChiSjej4B22-8148</strain>
    </source>
</reference>
<evidence type="ECO:0000256" key="2">
    <source>
        <dbReference type="ARBA" id="ARBA00023002"/>
    </source>
</evidence>
<dbReference type="GO" id="GO:0016616">
    <property type="term" value="F:oxidoreductase activity, acting on the CH-OH group of donors, NAD or NADP as acceptor"/>
    <property type="evidence" value="ECO:0007669"/>
    <property type="project" value="TreeGrafter"/>
</dbReference>
<comment type="similarity">
    <text evidence="1">Belongs to the short-chain dehydrogenases/reductases (SDR) family.</text>
</comment>
<evidence type="ECO:0000313" key="3">
    <source>
        <dbReference type="EMBL" id="HIR14665.1"/>
    </source>
</evidence>
<keyword evidence="2" id="KW-0560">Oxidoreductase</keyword>
<dbReference type="Gene3D" id="3.40.50.720">
    <property type="entry name" value="NAD(P)-binding Rossmann-like Domain"/>
    <property type="match status" value="1"/>
</dbReference>
<dbReference type="PANTHER" id="PTHR42760:SF5">
    <property type="entry name" value="2-DEHYDRO-3-DEOXY-D-GLUCONATE 5-DEHYDROGENASE"/>
    <property type="match status" value="1"/>
</dbReference>
<name>A0A9D1AE28_9FIRM</name>
<dbReference type="PRINTS" id="PR00081">
    <property type="entry name" value="GDHRDH"/>
</dbReference>
<evidence type="ECO:0000313" key="4">
    <source>
        <dbReference type="Proteomes" id="UP000886757"/>
    </source>
</evidence>
<dbReference type="InterPro" id="IPR020904">
    <property type="entry name" value="Sc_DH/Rdtase_CS"/>
</dbReference>
<dbReference type="PANTHER" id="PTHR42760">
    <property type="entry name" value="SHORT-CHAIN DEHYDROGENASES/REDUCTASES FAMILY MEMBER"/>
    <property type="match status" value="1"/>
</dbReference>
<accession>A0A9D1AE28</accession>